<organism evidence="3 4">
    <name type="scientific">Lactococcus ileimucosae</name>
    <dbReference type="NCBI Taxonomy" id="2941329"/>
    <lineage>
        <taxon>Bacteria</taxon>
        <taxon>Bacillati</taxon>
        <taxon>Bacillota</taxon>
        <taxon>Bacilli</taxon>
        <taxon>Lactobacillales</taxon>
        <taxon>Streptococcaceae</taxon>
        <taxon>Lactococcus</taxon>
    </lineage>
</organism>
<keyword evidence="4" id="KW-1185">Reference proteome</keyword>
<dbReference type="InterPro" id="IPR001509">
    <property type="entry name" value="Epimerase_deHydtase"/>
</dbReference>
<dbReference type="InterPro" id="IPR036291">
    <property type="entry name" value="NAD(P)-bd_dom_sf"/>
</dbReference>
<accession>A0ABV4D4J1</accession>
<proteinExistence type="predicted"/>
<comment type="caution">
    <text evidence="3">The sequence shown here is derived from an EMBL/GenBank/DDBJ whole genome shotgun (WGS) entry which is preliminary data.</text>
</comment>
<dbReference type="EMBL" id="JBCLSH010000020">
    <property type="protein sequence ID" value="MEY8443891.1"/>
    <property type="molecule type" value="Genomic_DNA"/>
</dbReference>
<dbReference type="EMBL" id="JBCLSH010000049">
    <property type="protein sequence ID" value="MEY8444447.1"/>
    <property type="molecule type" value="Genomic_DNA"/>
</dbReference>
<reference evidence="3 4" key="1">
    <citation type="submission" date="2024-03" db="EMBL/GenBank/DDBJ databases">
        <title>Mouse gut bacterial collection (mGBC) of GemPharmatech.</title>
        <authorList>
            <person name="He Y."/>
            <person name="Dong L."/>
            <person name="Wu D."/>
            <person name="Gao X."/>
            <person name="Lin Z."/>
        </authorList>
    </citation>
    <scope>NUCLEOTIDE SEQUENCE [LARGE SCALE GENOMIC DNA]</scope>
    <source>
        <strain evidence="3 4">61-15</strain>
    </source>
</reference>
<dbReference type="Gene3D" id="3.40.50.720">
    <property type="entry name" value="NAD(P)-binding Rossmann-like Domain"/>
    <property type="match status" value="1"/>
</dbReference>
<gene>
    <name evidence="2" type="ORF">AALA52_06505</name>
    <name evidence="3" type="ORF">AALA52_09430</name>
</gene>
<sequence length="35" mass="3591">MTVLVLGGAGYVGSHAVDMLLARGYDVAVIDNLVT</sequence>
<dbReference type="Proteomes" id="UP001565283">
    <property type="component" value="Unassembled WGS sequence"/>
</dbReference>
<evidence type="ECO:0000259" key="1">
    <source>
        <dbReference type="Pfam" id="PF01370"/>
    </source>
</evidence>
<evidence type="ECO:0000313" key="2">
    <source>
        <dbReference type="EMBL" id="MEY8443891.1"/>
    </source>
</evidence>
<feature type="non-terminal residue" evidence="3">
    <location>
        <position position="35"/>
    </location>
</feature>
<dbReference type="RefSeq" id="WP_369948426.1">
    <property type="nucleotide sequence ID" value="NZ_JBCLSH010000020.1"/>
</dbReference>
<name>A0ABV4D4J1_9LACT</name>
<protein>
    <submittedName>
        <fullName evidence="3">NAD-dependent epimerase/dehydratase family protein</fullName>
    </submittedName>
</protein>
<dbReference type="Pfam" id="PF01370">
    <property type="entry name" value="Epimerase"/>
    <property type="match status" value="1"/>
</dbReference>
<dbReference type="SUPFAM" id="SSF51735">
    <property type="entry name" value="NAD(P)-binding Rossmann-fold domains"/>
    <property type="match status" value="1"/>
</dbReference>
<feature type="domain" description="NAD-dependent epimerase/dehydratase" evidence="1">
    <location>
        <begin position="3"/>
        <end position="33"/>
    </location>
</feature>
<evidence type="ECO:0000313" key="4">
    <source>
        <dbReference type="Proteomes" id="UP001565283"/>
    </source>
</evidence>
<evidence type="ECO:0000313" key="3">
    <source>
        <dbReference type="EMBL" id="MEY8444447.1"/>
    </source>
</evidence>